<evidence type="ECO:0000313" key="3">
    <source>
        <dbReference type="Proteomes" id="UP000565262"/>
    </source>
</evidence>
<dbReference type="Pfam" id="PF00126">
    <property type="entry name" value="HTH_1"/>
    <property type="match status" value="1"/>
</dbReference>
<evidence type="ECO:0000313" key="2">
    <source>
        <dbReference type="EMBL" id="MBB1487672.1"/>
    </source>
</evidence>
<dbReference type="InterPro" id="IPR036390">
    <property type="entry name" value="WH_DNA-bd_sf"/>
</dbReference>
<sequence>MEQNYQLSGRIWIEGPDGTYLGAGRVTLLENIRDHGSISAAARAMKMSYKRAWNLVDSMNRQSQTPVVELTTGGKGGGGAVLTASGIKAIACFRAAHRDFQAFMADRSEQLNL</sequence>
<accession>A0A839ISV0</accession>
<dbReference type="InterPro" id="IPR036388">
    <property type="entry name" value="WH-like_DNA-bd_sf"/>
</dbReference>
<reference evidence="2 3" key="1">
    <citation type="submission" date="2020-08" db="EMBL/GenBank/DDBJ databases">
        <title>Oceanospirillum sp. nov. isolated from marine sediment.</title>
        <authorList>
            <person name="Ji X."/>
        </authorList>
    </citation>
    <scope>NUCLEOTIDE SEQUENCE [LARGE SCALE GENOMIC DNA]</scope>
    <source>
        <strain evidence="2 3">D5</strain>
    </source>
</reference>
<dbReference type="GO" id="GO:0003700">
    <property type="term" value="F:DNA-binding transcription factor activity"/>
    <property type="evidence" value="ECO:0007669"/>
    <property type="project" value="InterPro"/>
</dbReference>
<dbReference type="AlphaFoldDB" id="A0A839ISV0"/>
<evidence type="ECO:0000259" key="1">
    <source>
        <dbReference type="Pfam" id="PF00126"/>
    </source>
</evidence>
<dbReference type="PANTHER" id="PTHR30432:SF1">
    <property type="entry name" value="DNA-BINDING TRANSCRIPTIONAL DUAL REGULATOR MODE"/>
    <property type="match status" value="1"/>
</dbReference>
<dbReference type="EMBL" id="JACJFM010000017">
    <property type="protein sequence ID" value="MBB1487672.1"/>
    <property type="molecule type" value="Genomic_DNA"/>
</dbReference>
<keyword evidence="3" id="KW-1185">Reference proteome</keyword>
<dbReference type="Gene3D" id="1.10.10.10">
    <property type="entry name" value="Winged helix-like DNA-binding domain superfamily/Winged helix DNA-binding domain"/>
    <property type="match status" value="1"/>
</dbReference>
<dbReference type="InterPro" id="IPR051815">
    <property type="entry name" value="Molybdate_resp_trans_reg"/>
</dbReference>
<feature type="domain" description="HTH lysR-type" evidence="1">
    <location>
        <begin position="28"/>
        <end position="86"/>
    </location>
</feature>
<dbReference type="PANTHER" id="PTHR30432">
    <property type="entry name" value="TRANSCRIPTIONAL REGULATOR MODE"/>
    <property type="match status" value="1"/>
</dbReference>
<comment type="caution">
    <text evidence="2">The sequence shown here is derived from an EMBL/GenBank/DDBJ whole genome shotgun (WGS) entry which is preliminary data.</text>
</comment>
<gene>
    <name evidence="2" type="ORF">H4O21_13765</name>
</gene>
<organism evidence="2 3">
    <name type="scientific">Oceanospirillum sediminis</name>
    <dbReference type="NCBI Taxonomy" id="2760088"/>
    <lineage>
        <taxon>Bacteria</taxon>
        <taxon>Pseudomonadati</taxon>
        <taxon>Pseudomonadota</taxon>
        <taxon>Gammaproteobacteria</taxon>
        <taxon>Oceanospirillales</taxon>
        <taxon>Oceanospirillaceae</taxon>
        <taxon>Oceanospirillum</taxon>
    </lineage>
</organism>
<dbReference type="SUPFAM" id="SSF46785">
    <property type="entry name" value="Winged helix' DNA-binding domain"/>
    <property type="match status" value="1"/>
</dbReference>
<dbReference type="InterPro" id="IPR000847">
    <property type="entry name" value="LysR_HTH_N"/>
</dbReference>
<name>A0A839ISV0_9GAMM</name>
<protein>
    <submittedName>
        <fullName evidence="2">LysR family transcriptional regulator</fullName>
    </submittedName>
</protein>
<proteinExistence type="predicted"/>
<dbReference type="Proteomes" id="UP000565262">
    <property type="component" value="Unassembled WGS sequence"/>
</dbReference>